<dbReference type="Pfam" id="PF10551">
    <property type="entry name" value="MULE"/>
    <property type="match status" value="1"/>
</dbReference>
<name>A0ABD1UNC8_9LAMI</name>
<comment type="caution">
    <text evidence="2">The sequence shown here is derived from an EMBL/GenBank/DDBJ whole genome shotgun (WGS) entry which is preliminary data.</text>
</comment>
<keyword evidence="3" id="KW-1185">Reference proteome</keyword>
<protein>
    <submittedName>
        <fullName evidence="2">Protein FAR1-RELATED SEQUENCE 5</fullName>
    </submittedName>
</protein>
<feature type="domain" description="MULE transposase" evidence="1">
    <location>
        <begin position="190"/>
        <end position="268"/>
    </location>
</feature>
<reference evidence="3" key="1">
    <citation type="submission" date="2024-07" db="EMBL/GenBank/DDBJ databases">
        <title>Two chromosome-level genome assemblies of Korean endemic species Abeliophyllum distichum and Forsythia ovata (Oleaceae).</title>
        <authorList>
            <person name="Jang H."/>
        </authorList>
    </citation>
    <scope>NUCLEOTIDE SEQUENCE [LARGE SCALE GENOMIC DNA]</scope>
</reference>
<dbReference type="AlphaFoldDB" id="A0ABD1UNC8"/>
<evidence type="ECO:0000313" key="3">
    <source>
        <dbReference type="Proteomes" id="UP001604336"/>
    </source>
</evidence>
<evidence type="ECO:0000259" key="1">
    <source>
        <dbReference type="Pfam" id="PF10551"/>
    </source>
</evidence>
<proteinExistence type="predicted"/>
<dbReference type="PANTHER" id="PTHR47718">
    <property type="entry name" value="OS01G0519700 PROTEIN"/>
    <property type="match status" value="1"/>
</dbReference>
<dbReference type="InterPro" id="IPR018289">
    <property type="entry name" value="MULE_transposase_dom"/>
</dbReference>
<gene>
    <name evidence="2" type="ORF">Adt_11515</name>
</gene>
<dbReference type="EMBL" id="JBFOLK010000003">
    <property type="protein sequence ID" value="KAL2526461.1"/>
    <property type="molecule type" value="Genomic_DNA"/>
</dbReference>
<evidence type="ECO:0000313" key="2">
    <source>
        <dbReference type="EMBL" id="KAL2526461.1"/>
    </source>
</evidence>
<dbReference type="Proteomes" id="UP001604336">
    <property type="component" value="Unassembled WGS sequence"/>
</dbReference>
<sequence length="303" mass="34713">MEFDSSDNIHVPQVTLNTIPQIGQEFKSLGDAYNFYNQYAQEAGFRTHIANNVGWVVRKFVEEHNHALAIPSRVHLLRSHRGVSATKKALMQQFSEANILTCQQIQLPDIDAVSPSSLGCVEKDIRNYETNERQEMMGYDAETLIEYFAFEKEKNPNFFFDYETDEENKFVRCFWADCDSRRSYAYFGDVVLFNTTYNTNKYSMIFAPFVGVNHYDQTIIFRCGLLNDETMESFVWLFSKFIEAMPTQVAPMVIIIDQDVAISKASELVDDTCLTDARTTFLLGEFQNLPICVKDIDSGGDIG</sequence>
<accession>A0ABD1UNC8</accession>
<organism evidence="2 3">
    <name type="scientific">Abeliophyllum distichum</name>
    <dbReference type="NCBI Taxonomy" id="126358"/>
    <lineage>
        <taxon>Eukaryota</taxon>
        <taxon>Viridiplantae</taxon>
        <taxon>Streptophyta</taxon>
        <taxon>Embryophyta</taxon>
        <taxon>Tracheophyta</taxon>
        <taxon>Spermatophyta</taxon>
        <taxon>Magnoliopsida</taxon>
        <taxon>eudicotyledons</taxon>
        <taxon>Gunneridae</taxon>
        <taxon>Pentapetalae</taxon>
        <taxon>asterids</taxon>
        <taxon>lamiids</taxon>
        <taxon>Lamiales</taxon>
        <taxon>Oleaceae</taxon>
        <taxon>Forsythieae</taxon>
        <taxon>Abeliophyllum</taxon>
    </lineage>
</organism>